<evidence type="ECO:0000256" key="4">
    <source>
        <dbReference type="ARBA" id="ARBA00022475"/>
    </source>
</evidence>
<dbReference type="InterPro" id="IPR003594">
    <property type="entry name" value="HATPase_dom"/>
</dbReference>
<dbReference type="SMART" id="SM00387">
    <property type="entry name" value="HATPase_c"/>
    <property type="match status" value="1"/>
</dbReference>
<dbReference type="AlphaFoldDB" id="A0LQF6"/>
<dbReference type="Gene3D" id="3.30.450.20">
    <property type="entry name" value="PAS domain"/>
    <property type="match status" value="2"/>
</dbReference>
<dbReference type="PANTHER" id="PTHR43547">
    <property type="entry name" value="TWO-COMPONENT HISTIDINE KINASE"/>
    <property type="match status" value="1"/>
</dbReference>
<evidence type="ECO:0000256" key="8">
    <source>
        <dbReference type="ARBA" id="ARBA00022741"/>
    </source>
</evidence>
<dbReference type="InterPro" id="IPR000014">
    <property type="entry name" value="PAS"/>
</dbReference>
<dbReference type="InterPro" id="IPR016120">
    <property type="entry name" value="Sig_transdc_His_kin_SpoOB"/>
</dbReference>
<reference evidence="17 18" key="1">
    <citation type="submission" date="2006-10" db="EMBL/GenBank/DDBJ databases">
        <title>Complete sequence of Syntrophobacter fumaroxidans MPOB.</title>
        <authorList>
            <consortium name="US DOE Joint Genome Institute"/>
            <person name="Copeland A."/>
            <person name="Lucas S."/>
            <person name="Lapidus A."/>
            <person name="Barry K."/>
            <person name="Detter J.C."/>
            <person name="Glavina del Rio T."/>
            <person name="Hammon N."/>
            <person name="Israni S."/>
            <person name="Pitluck S."/>
            <person name="Goltsman E.G."/>
            <person name="Martinez M."/>
            <person name="Schmutz J."/>
            <person name="Larimer F."/>
            <person name="Land M."/>
            <person name="Hauser L."/>
            <person name="Kyrpides N."/>
            <person name="Kim E."/>
            <person name="Boone D.R."/>
            <person name="Brockman F."/>
            <person name="Culley D."/>
            <person name="Ferry J."/>
            <person name="Gunsalus R."/>
            <person name="McInerney M.J."/>
            <person name="Morrison M."/>
            <person name="Plugge C."/>
            <person name="Rohlin L."/>
            <person name="Scholten J."/>
            <person name="Sieber J."/>
            <person name="Stams A.J.M."/>
            <person name="Worm P."/>
            <person name="Henstra A.M."/>
            <person name="Richardson P."/>
        </authorList>
    </citation>
    <scope>NUCLEOTIDE SEQUENCE [LARGE SCALE GENOMIC DNA]</scope>
    <source>
        <strain evidence="18">DSM 10017 / MPOB</strain>
    </source>
</reference>
<dbReference type="GO" id="GO:0005524">
    <property type="term" value="F:ATP binding"/>
    <property type="evidence" value="ECO:0007669"/>
    <property type="project" value="UniProtKB-KW"/>
</dbReference>
<keyword evidence="8" id="KW-0547">Nucleotide-binding</keyword>
<dbReference type="InterPro" id="IPR029151">
    <property type="entry name" value="Sensor-like_sf"/>
</dbReference>
<dbReference type="SUPFAM" id="SSF55890">
    <property type="entry name" value="Sporulation response regulatory protein Spo0B"/>
    <property type="match status" value="1"/>
</dbReference>
<dbReference type="CDD" id="cd00130">
    <property type="entry name" value="PAS"/>
    <property type="match status" value="1"/>
</dbReference>
<comment type="catalytic activity">
    <reaction evidence="1">
        <text>ATP + protein L-histidine = ADP + protein N-phospho-L-histidine.</text>
        <dbReference type="EC" id="2.7.13.3"/>
    </reaction>
</comment>
<dbReference type="SUPFAM" id="SSF103190">
    <property type="entry name" value="Sensory domain-like"/>
    <property type="match status" value="1"/>
</dbReference>
<proteinExistence type="predicted"/>
<dbReference type="HOGENOM" id="CLU_020211_11_2_7"/>
<dbReference type="SUPFAM" id="SSF55785">
    <property type="entry name" value="PYP-like sensor domain (PAS domain)"/>
    <property type="match status" value="1"/>
</dbReference>
<keyword evidence="6" id="KW-0808">Transferase</keyword>
<dbReference type="PRINTS" id="PR00344">
    <property type="entry name" value="BCTRLSENSOR"/>
</dbReference>
<dbReference type="EMBL" id="CP000478">
    <property type="protein sequence ID" value="ABK19658.1"/>
    <property type="molecule type" value="Genomic_DNA"/>
</dbReference>
<feature type="transmembrane region" description="Helical" evidence="14">
    <location>
        <begin position="182"/>
        <end position="201"/>
    </location>
</feature>
<dbReference type="SUPFAM" id="SSF55874">
    <property type="entry name" value="ATPase domain of HSP90 chaperone/DNA topoisomerase II/histidine kinase"/>
    <property type="match status" value="1"/>
</dbReference>
<evidence type="ECO:0000259" key="16">
    <source>
        <dbReference type="PROSITE" id="PS50112"/>
    </source>
</evidence>
<protein>
    <recommendedName>
        <fullName evidence="3">histidine kinase</fullName>
        <ecNumber evidence="3">2.7.13.3</ecNumber>
    </recommendedName>
</protein>
<dbReference type="Pfam" id="PF00989">
    <property type="entry name" value="PAS"/>
    <property type="match status" value="1"/>
</dbReference>
<dbReference type="InterPro" id="IPR005467">
    <property type="entry name" value="His_kinase_dom"/>
</dbReference>
<dbReference type="STRING" id="335543.Sfum_3991"/>
<gene>
    <name evidence="17" type="ordered locus">Sfum_3991</name>
</gene>
<dbReference type="InterPro" id="IPR033463">
    <property type="entry name" value="sCache_3"/>
</dbReference>
<name>A0LQF6_SYNFM</name>
<dbReference type="Gene3D" id="1.10.287.130">
    <property type="match status" value="1"/>
</dbReference>
<feature type="transmembrane region" description="Helical" evidence="14">
    <location>
        <begin position="20"/>
        <end position="38"/>
    </location>
</feature>
<evidence type="ECO:0000313" key="17">
    <source>
        <dbReference type="EMBL" id="ABK19658.1"/>
    </source>
</evidence>
<dbReference type="SMART" id="SM00091">
    <property type="entry name" value="PAS"/>
    <property type="match status" value="1"/>
</dbReference>
<evidence type="ECO:0000256" key="9">
    <source>
        <dbReference type="ARBA" id="ARBA00022777"/>
    </source>
</evidence>
<evidence type="ECO:0000256" key="5">
    <source>
        <dbReference type="ARBA" id="ARBA00022553"/>
    </source>
</evidence>
<evidence type="ECO:0000313" key="18">
    <source>
        <dbReference type="Proteomes" id="UP000001784"/>
    </source>
</evidence>
<dbReference type="GO" id="GO:0005886">
    <property type="term" value="C:plasma membrane"/>
    <property type="evidence" value="ECO:0007669"/>
    <property type="project" value="UniProtKB-SubCell"/>
</dbReference>
<comment type="subcellular location">
    <subcellularLocation>
        <location evidence="2">Cell membrane</location>
        <topology evidence="2">Multi-pass membrane protein</topology>
    </subcellularLocation>
</comment>
<evidence type="ECO:0000256" key="1">
    <source>
        <dbReference type="ARBA" id="ARBA00000085"/>
    </source>
</evidence>
<evidence type="ECO:0000256" key="2">
    <source>
        <dbReference type="ARBA" id="ARBA00004651"/>
    </source>
</evidence>
<evidence type="ECO:0000256" key="12">
    <source>
        <dbReference type="ARBA" id="ARBA00023012"/>
    </source>
</evidence>
<keyword evidence="5" id="KW-0597">Phosphoprotein</keyword>
<evidence type="ECO:0000256" key="11">
    <source>
        <dbReference type="ARBA" id="ARBA00022989"/>
    </source>
</evidence>
<dbReference type="RefSeq" id="WP_011700773.1">
    <property type="nucleotide sequence ID" value="NC_008554.1"/>
</dbReference>
<keyword evidence="12" id="KW-0902">Two-component regulatory system</keyword>
<dbReference type="Pfam" id="PF02518">
    <property type="entry name" value="HATPase_c"/>
    <property type="match status" value="1"/>
</dbReference>
<keyword evidence="4" id="KW-1003">Cell membrane</keyword>
<keyword evidence="9 17" id="KW-0418">Kinase</keyword>
<keyword evidence="10" id="KW-0067">ATP-binding</keyword>
<evidence type="ECO:0000256" key="7">
    <source>
        <dbReference type="ARBA" id="ARBA00022692"/>
    </source>
</evidence>
<evidence type="ECO:0000256" key="14">
    <source>
        <dbReference type="SAM" id="Phobius"/>
    </source>
</evidence>
<evidence type="ECO:0000256" key="10">
    <source>
        <dbReference type="ARBA" id="ARBA00022840"/>
    </source>
</evidence>
<dbReference type="InterPro" id="IPR035965">
    <property type="entry name" value="PAS-like_dom_sf"/>
</dbReference>
<dbReference type="Pfam" id="PF17203">
    <property type="entry name" value="sCache_3_2"/>
    <property type="match status" value="1"/>
</dbReference>
<evidence type="ECO:0000259" key="15">
    <source>
        <dbReference type="PROSITE" id="PS50109"/>
    </source>
</evidence>
<dbReference type="InParanoid" id="A0LQF6"/>
<dbReference type="PROSITE" id="PS50109">
    <property type="entry name" value="HIS_KIN"/>
    <property type="match status" value="1"/>
</dbReference>
<keyword evidence="18" id="KW-1185">Reference proteome</keyword>
<dbReference type="GO" id="GO:0000155">
    <property type="term" value="F:phosphorelay sensor kinase activity"/>
    <property type="evidence" value="ECO:0007669"/>
    <property type="project" value="InterPro"/>
</dbReference>
<dbReference type="PROSITE" id="PS50112">
    <property type="entry name" value="PAS"/>
    <property type="match status" value="1"/>
</dbReference>
<dbReference type="PANTHER" id="PTHR43547:SF3">
    <property type="entry name" value="SENSOR PROTEIN CITS"/>
    <property type="match status" value="1"/>
</dbReference>
<evidence type="ECO:0000256" key="6">
    <source>
        <dbReference type="ARBA" id="ARBA00022679"/>
    </source>
</evidence>
<evidence type="ECO:0000256" key="3">
    <source>
        <dbReference type="ARBA" id="ARBA00012438"/>
    </source>
</evidence>
<dbReference type="Proteomes" id="UP000001784">
    <property type="component" value="Chromosome"/>
</dbReference>
<sequence length="553" mass="59651">MISGYPKLSGLIRIGLQLKLTLLVIALLCLLVVFIGLLSTDSIRRILLSEIGQKALVLAQSVARNPVMREGLQTKNSAAVQELAEKIRQATAAEYVVVCDRQGTRYSHPNPENIGKTFAGGDFHPVVEMGSAYVSQAVGTLGPSTRAFVPVLGDQGEVIGFVAVGYLDTEIEKQVGVQQRKILGYAAVVLFFGVFGAAVIAKKFKSAIFGLEPHEIATLFEERNAIIEAIREGVVAVDRAGRLRFVNQAARRYLGQSPDEELAGCLLTDLCPCGEMENALLQKEKILDQEISVAERTMVVNVLPFEVSGNGSGAVATFRPKDEIDNLARKLLHMQEYSELLRAQTHEYSNKLHTIAGLIQIGAHHEALDLILTESSGYQDLVKTLAEAVPDPVIAGLILGKFNRARELKVELKLEPDSSFSDLPAEIERGSLVTIIGNLLDNAFEAVRSYGQDCEVRLFFTDLGLDLIIEVEDSGPGVPPEIADRLFEKGVTTSIGQGRGMGLYLVQKAVAALGGSVTFSTGELGGALFTVTIPKNCAGLYDKNMLSGQKGTV</sequence>
<organism evidence="17 18">
    <name type="scientific">Syntrophobacter fumaroxidans (strain DSM 10017 / MPOB)</name>
    <dbReference type="NCBI Taxonomy" id="335543"/>
    <lineage>
        <taxon>Bacteria</taxon>
        <taxon>Pseudomonadati</taxon>
        <taxon>Thermodesulfobacteriota</taxon>
        <taxon>Syntrophobacteria</taxon>
        <taxon>Syntrophobacterales</taxon>
        <taxon>Syntrophobacteraceae</taxon>
        <taxon>Syntrophobacter</taxon>
    </lineage>
</organism>
<keyword evidence="7 14" id="KW-0812">Transmembrane</keyword>
<dbReference type="EC" id="2.7.13.3" evidence="3"/>
<keyword evidence="13 14" id="KW-0472">Membrane</keyword>
<dbReference type="Gene3D" id="3.30.565.10">
    <property type="entry name" value="Histidine kinase-like ATPase, C-terminal domain"/>
    <property type="match status" value="1"/>
</dbReference>
<dbReference type="FunCoup" id="A0LQF6">
    <property type="interactions" value="116"/>
</dbReference>
<evidence type="ECO:0000256" key="13">
    <source>
        <dbReference type="ARBA" id="ARBA00023136"/>
    </source>
</evidence>
<dbReference type="eggNOG" id="COG3290">
    <property type="taxonomic scope" value="Bacteria"/>
</dbReference>
<dbReference type="InterPro" id="IPR004358">
    <property type="entry name" value="Sig_transdc_His_kin-like_C"/>
</dbReference>
<dbReference type="KEGG" id="sfu:Sfum_3991"/>
<dbReference type="CDD" id="cd16915">
    <property type="entry name" value="HATPase_DpiB-CitA-like"/>
    <property type="match status" value="1"/>
</dbReference>
<feature type="domain" description="PAS" evidence="16">
    <location>
        <begin position="226"/>
        <end position="260"/>
    </location>
</feature>
<feature type="domain" description="Histidine kinase" evidence="15">
    <location>
        <begin position="343"/>
        <end position="537"/>
    </location>
</feature>
<dbReference type="InterPro" id="IPR013767">
    <property type="entry name" value="PAS_fold"/>
</dbReference>
<keyword evidence="11 14" id="KW-1133">Transmembrane helix</keyword>
<dbReference type="InterPro" id="IPR036890">
    <property type="entry name" value="HATPase_C_sf"/>
</dbReference>
<dbReference type="GO" id="GO:0006355">
    <property type="term" value="P:regulation of DNA-templated transcription"/>
    <property type="evidence" value="ECO:0007669"/>
    <property type="project" value="InterPro"/>
</dbReference>
<accession>A0LQF6</accession>